<feature type="transmembrane region" description="Helical" evidence="6">
    <location>
        <begin position="379"/>
        <end position="395"/>
    </location>
</feature>
<dbReference type="Proteomes" id="UP000789759">
    <property type="component" value="Unassembled WGS sequence"/>
</dbReference>
<feature type="transmembrane region" description="Helical" evidence="6">
    <location>
        <begin position="120"/>
        <end position="137"/>
    </location>
</feature>
<keyword evidence="8" id="KW-1185">Reference proteome</keyword>
<feature type="transmembrane region" description="Helical" evidence="6">
    <location>
        <begin position="21"/>
        <end position="42"/>
    </location>
</feature>
<evidence type="ECO:0000256" key="2">
    <source>
        <dbReference type="ARBA" id="ARBA00022448"/>
    </source>
</evidence>
<feature type="transmembrane region" description="Helical" evidence="6">
    <location>
        <begin position="248"/>
        <end position="269"/>
    </location>
</feature>
<protein>
    <submittedName>
        <fullName evidence="7">10706_t:CDS:1</fullName>
    </submittedName>
</protein>
<dbReference type="PANTHER" id="PTHR23504:SF31">
    <property type="entry name" value="MAJOR FACILITATOR SUPERFAMILY DOMAIN-CONTAINING PROTEIN 10"/>
    <property type="match status" value="1"/>
</dbReference>
<comment type="subcellular location">
    <subcellularLocation>
        <location evidence="1">Membrane</location>
        <topology evidence="1">Multi-pass membrane protein</topology>
    </subcellularLocation>
</comment>
<feature type="transmembrane region" description="Helical" evidence="6">
    <location>
        <begin position="164"/>
        <end position="185"/>
    </location>
</feature>
<reference evidence="7" key="1">
    <citation type="submission" date="2021-06" db="EMBL/GenBank/DDBJ databases">
        <authorList>
            <person name="Kallberg Y."/>
            <person name="Tangrot J."/>
            <person name="Rosling A."/>
        </authorList>
    </citation>
    <scope>NUCLEOTIDE SEQUENCE</scope>
    <source>
        <strain evidence="7">FL966</strain>
    </source>
</reference>
<feature type="transmembrane region" description="Helical" evidence="6">
    <location>
        <begin position="335"/>
        <end position="359"/>
    </location>
</feature>
<dbReference type="GO" id="GO:0022857">
    <property type="term" value="F:transmembrane transporter activity"/>
    <property type="evidence" value="ECO:0007669"/>
    <property type="project" value="InterPro"/>
</dbReference>
<evidence type="ECO:0000256" key="1">
    <source>
        <dbReference type="ARBA" id="ARBA00004141"/>
    </source>
</evidence>
<dbReference type="PRINTS" id="PR01035">
    <property type="entry name" value="TCRTETA"/>
</dbReference>
<sequence>MSNIGPQTKELSPAPVTKSTVRIVIVALLLDLLAFTIILPLFPRLLQDYREREQGDETTLLSWFLHQIQNFKHLIGGGSSNPKWDLVLLGGALGSLYSFLQFVASPFIGILSDRYGRRKTLLVTMSFGWFVLSRIVAGLSEGNVQLSIAIISDITSKESRSKGLALVGIAFSISFTIGPAVGAFFSSKDLSQTFPQFVKWGLNPYSMPALSQSLQSNDNKHHNSNSSISYHQTNTVLQRLTNLRNLNWIHLLFLFFFSGMEFTITFLTFDLFNFTNMQNGTLLGYIGILSSIIQGGYVRRKAHVVGEKRLVVQGVLSCAISLSIISALTRTSNGILCLYVGATFLAFTSATVVTCLNSIASMQCDDGQALGMYRSLGQLGRAAGPIMACGLYWMAGSEKCYGVGAFSMLIILGVVIAKVPYISTKKQKSE</sequence>
<evidence type="ECO:0000313" key="7">
    <source>
        <dbReference type="EMBL" id="CAG8779125.1"/>
    </source>
</evidence>
<dbReference type="Pfam" id="PF07690">
    <property type="entry name" value="MFS_1"/>
    <property type="match status" value="1"/>
</dbReference>
<evidence type="ECO:0000256" key="5">
    <source>
        <dbReference type="ARBA" id="ARBA00023136"/>
    </source>
</evidence>
<dbReference type="OrthoDB" id="196650at2759"/>
<dbReference type="InterPro" id="IPR001958">
    <property type="entry name" value="Tet-R_TetA/multi-R_MdtG-like"/>
</dbReference>
<dbReference type="EMBL" id="CAJVQA010023623">
    <property type="protein sequence ID" value="CAG8779125.1"/>
    <property type="molecule type" value="Genomic_DNA"/>
</dbReference>
<proteinExistence type="predicted"/>
<keyword evidence="5 6" id="KW-0472">Membrane</keyword>
<dbReference type="SUPFAM" id="SSF103473">
    <property type="entry name" value="MFS general substrate transporter"/>
    <property type="match status" value="1"/>
</dbReference>
<feature type="transmembrane region" description="Helical" evidence="6">
    <location>
        <begin position="281"/>
        <end position="298"/>
    </location>
</feature>
<dbReference type="PANTHER" id="PTHR23504">
    <property type="entry name" value="MAJOR FACILITATOR SUPERFAMILY DOMAIN-CONTAINING PROTEIN 10"/>
    <property type="match status" value="1"/>
</dbReference>
<dbReference type="InterPro" id="IPR011701">
    <property type="entry name" value="MFS"/>
</dbReference>
<name>A0A9N9JF22_9GLOM</name>
<feature type="transmembrane region" description="Helical" evidence="6">
    <location>
        <begin position="401"/>
        <end position="421"/>
    </location>
</feature>
<dbReference type="InterPro" id="IPR036259">
    <property type="entry name" value="MFS_trans_sf"/>
</dbReference>
<feature type="transmembrane region" description="Helical" evidence="6">
    <location>
        <begin position="86"/>
        <end position="108"/>
    </location>
</feature>
<keyword evidence="3 6" id="KW-0812">Transmembrane</keyword>
<feature type="transmembrane region" description="Helical" evidence="6">
    <location>
        <begin position="310"/>
        <end position="329"/>
    </location>
</feature>
<evidence type="ECO:0000256" key="3">
    <source>
        <dbReference type="ARBA" id="ARBA00022692"/>
    </source>
</evidence>
<evidence type="ECO:0000256" key="6">
    <source>
        <dbReference type="SAM" id="Phobius"/>
    </source>
</evidence>
<keyword evidence="4 6" id="KW-1133">Transmembrane helix</keyword>
<comment type="caution">
    <text evidence="7">The sequence shown here is derived from an EMBL/GenBank/DDBJ whole genome shotgun (WGS) entry which is preliminary data.</text>
</comment>
<keyword evidence="2" id="KW-0813">Transport</keyword>
<evidence type="ECO:0000313" key="8">
    <source>
        <dbReference type="Proteomes" id="UP000789759"/>
    </source>
</evidence>
<dbReference type="AlphaFoldDB" id="A0A9N9JF22"/>
<gene>
    <name evidence="7" type="ORF">CPELLU_LOCUS16285</name>
</gene>
<dbReference type="GO" id="GO:0016020">
    <property type="term" value="C:membrane"/>
    <property type="evidence" value="ECO:0007669"/>
    <property type="project" value="UniProtKB-SubCell"/>
</dbReference>
<evidence type="ECO:0000256" key="4">
    <source>
        <dbReference type="ARBA" id="ARBA00022989"/>
    </source>
</evidence>
<organism evidence="7 8">
    <name type="scientific">Cetraspora pellucida</name>
    <dbReference type="NCBI Taxonomy" id="1433469"/>
    <lineage>
        <taxon>Eukaryota</taxon>
        <taxon>Fungi</taxon>
        <taxon>Fungi incertae sedis</taxon>
        <taxon>Mucoromycota</taxon>
        <taxon>Glomeromycotina</taxon>
        <taxon>Glomeromycetes</taxon>
        <taxon>Diversisporales</taxon>
        <taxon>Gigasporaceae</taxon>
        <taxon>Cetraspora</taxon>
    </lineage>
</organism>
<dbReference type="Gene3D" id="1.20.1250.20">
    <property type="entry name" value="MFS general substrate transporter like domains"/>
    <property type="match status" value="1"/>
</dbReference>
<accession>A0A9N9JF22</accession>